<evidence type="ECO:0000313" key="2">
    <source>
        <dbReference type="EMBL" id="GAA2423412.1"/>
    </source>
</evidence>
<dbReference type="Proteomes" id="UP001499986">
    <property type="component" value="Unassembled WGS sequence"/>
</dbReference>
<comment type="caution">
    <text evidence="2">The sequence shown here is derived from an EMBL/GenBank/DDBJ whole genome shotgun (WGS) entry which is preliminary data.</text>
</comment>
<keyword evidence="3" id="KW-1185">Reference proteome</keyword>
<proteinExistence type="predicted"/>
<protein>
    <submittedName>
        <fullName evidence="2">Uncharacterized protein</fullName>
    </submittedName>
</protein>
<name>A0ABP5WBT0_9ACTN</name>
<feature type="compositionally biased region" description="Acidic residues" evidence="1">
    <location>
        <begin position="21"/>
        <end position="32"/>
    </location>
</feature>
<dbReference type="RefSeq" id="WP_346139343.1">
    <property type="nucleotide sequence ID" value="NZ_BAAASE010000014.1"/>
</dbReference>
<dbReference type="EMBL" id="BAAASE010000014">
    <property type="protein sequence ID" value="GAA2423412.1"/>
    <property type="molecule type" value="Genomic_DNA"/>
</dbReference>
<sequence>MVLGLAVVAGIGFTVAPLTGGEEETRDDDADGIPDIYQRTGSGHAGATGDG</sequence>
<evidence type="ECO:0000256" key="1">
    <source>
        <dbReference type="SAM" id="MobiDB-lite"/>
    </source>
</evidence>
<evidence type="ECO:0000313" key="3">
    <source>
        <dbReference type="Proteomes" id="UP001499986"/>
    </source>
</evidence>
<organism evidence="2 3">
    <name type="scientific">Streptomyces coeruleofuscus</name>
    <dbReference type="NCBI Taxonomy" id="66879"/>
    <lineage>
        <taxon>Bacteria</taxon>
        <taxon>Bacillati</taxon>
        <taxon>Actinomycetota</taxon>
        <taxon>Actinomycetes</taxon>
        <taxon>Kitasatosporales</taxon>
        <taxon>Streptomycetaceae</taxon>
        <taxon>Streptomyces</taxon>
    </lineage>
</organism>
<feature type="region of interest" description="Disordered" evidence="1">
    <location>
        <begin position="18"/>
        <end position="51"/>
    </location>
</feature>
<accession>A0ABP5WBT0</accession>
<reference evidence="3" key="1">
    <citation type="journal article" date="2019" name="Int. J. Syst. Evol. Microbiol.">
        <title>The Global Catalogue of Microorganisms (GCM) 10K type strain sequencing project: providing services to taxonomists for standard genome sequencing and annotation.</title>
        <authorList>
            <consortium name="The Broad Institute Genomics Platform"/>
            <consortium name="The Broad Institute Genome Sequencing Center for Infectious Disease"/>
            <person name="Wu L."/>
            <person name="Ma J."/>
        </authorList>
    </citation>
    <scope>NUCLEOTIDE SEQUENCE [LARGE SCALE GENOMIC DNA]</scope>
    <source>
        <strain evidence="3">JCM 4358</strain>
    </source>
</reference>
<gene>
    <name evidence="2" type="ORF">GCM10010255_75780</name>
</gene>